<dbReference type="InterPro" id="IPR025110">
    <property type="entry name" value="AMP-bd_C"/>
</dbReference>
<dbReference type="Proteomes" id="UP001595444">
    <property type="component" value="Unassembled WGS sequence"/>
</dbReference>
<comment type="caution">
    <text evidence="3">The sequence shown here is derived from an EMBL/GenBank/DDBJ whole genome shotgun (WGS) entry which is preliminary data.</text>
</comment>
<accession>A0ABV7D236</accession>
<dbReference type="EMBL" id="JBHRSL010000002">
    <property type="protein sequence ID" value="MFC3050887.1"/>
    <property type="molecule type" value="Genomic_DNA"/>
</dbReference>
<dbReference type="InterPro" id="IPR050237">
    <property type="entry name" value="ATP-dep_AMP-bd_enzyme"/>
</dbReference>
<protein>
    <submittedName>
        <fullName evidence="3">Class I adenylate-forming enzyme family protein</fullName>
    </submittedName>
</protein>
<dbReference type="Gene3D" id="3.40.50.12780">
    <property type="entry name" value="N-terminal domain of ligase-like"/>
    <property type="match status" value="1"/>
</dbReference>
<dbReference type="InterPro" id="IPR045851">
    <property type="entry name" value="AMP-bd_C_sf"/>
</dbReference>
<name>A0ABV7D236_9PROT</name>
<dbReference type="PROSITE" id="PS00455">
    <property type="entry name" value="AMP_BINDING"/>
    <property type="match status" value="1"/>
</dbReference>
<dbReference type="Gene3D" id="3.30.300.30">
    <property type="match status" value="1"/>
</dbReference>
<evidence type="ECO:0000259" key="2">
    <source>
        <dbReference type="Pfam" id="PF13193"/>
    </source>
</evidence>
<evidence type="ECO:0000313" key="4">
    <source>
        <dbReference type="Proteomes" id="UP001595444"/>
    </source>
</evidence>
<sequence length="515" mass="56550">MTVFDRSAPLIPEIISLHGKWKASKTALIFGNERLSWQQLDHATNRIANGLIASGISRGSMVGVVMKNGRQMVEVIIGIMKAGAASVPINLSVSDDTIAVMLSDAHVKAIITTADQEHRLALFYRAHPSVLQIECHNASDDGLEIFKQQHAATKPDVALKNNDILNVIYSSGTTGQPKGIVHTHAGRRDWAYDLALSLRYNSSSISLINIGLYSNISWVSFLCTLLTGGTLVLHEAFEALYTLETIQNEHITNVSMVPIQFQRLMEAPTCPNYDLTSLQAVMSCGSPLHTDLKEILFNRFGPVIIELYGLTEGVITTLDPEDAAERMASVGKPILGTDIKLIQDNDQEAPQGQPGEIVARGRILMPGYLNQPAITAEAAWYDNEGRAWLRTGDIGTFDADGFLYIVDRKKDMIISGGQNIYPQDIEAVLIKHPLVSEVAVIGALSAKWGETPIAIIVTSPQARVSDHEIKNWANKKLGKQQRITHVIFTDVLPRNPNGKVLKKNLRAQYGEMSFD</sequence>
<gene>
    <name evidence="3" type="ORF">ACFOKA_03100</name>
</gene>
<keyword evidence="4" id="KW-1185">Reference proteome</keyword>
<dbReference type="PANTHER" id="PTHR43767:SF1">
    <property type="entry name" value="NONRIBOSOMAL PEPTIDE SYNTHASE PES1 (EUROFUNG)-RELATED"/>
    <property type="match status" value="1"/>
</dbReference>
<feature type="domain" description="AMP-binding enzyme C-terminal" evidence="2">
    <location>
        <begin position="425"/>
        <end position="499"/>
    </location>
</feature>
<feature type="domain" description="AMP-dependent synthetase/ligase" evidence="1">
    <location>
        <begin position="23"/>
        <end position="369"/>
    </location>
</feature>
<dbReference type="RefSeq" id="WP_194212408.1">
    <property type="nucleotide sequence ID" value="NZ_CP061205.1"/>
</dbReference>
<dbReference type="PANTHER" id="PTHR43767">
    <property type="entry name" value="LONG-CHAIN-FATTY-ACID--COA LIGASE"/>
    <property type="match status" value="1"/>
</dbReference>
<dbReference type="Pfam" id="PF13193">
    <property type="entry name" value="AMP-binding_C"/>
    <property type="match status" value="1"/>
</dbReference>
<dbReference type="Pfam" id="PF00501">
    <property type="entry name" value="AMP-binding"/>
    <property type="match status" value="1"/>
</dbReference>
<dbReference type="InterPro" id="IPR000873">
    <property type="entry name" value="AMP-dep_synth/lig_dom"/>
</dbReference>
<dbReference type="InterPro" id="IPR042099">
    <property type="entry name" value="ANL_N_sf"/>
</dbReference>
<evidence type="ECO:0000259" key="1">
    <source>
        <dbReference type="Pfam" id="PF00501"/>
    </source>
</evidence>
<evidence type="ECO:0000313" key="3">
    <source>
        <dbReference type="EMBL" id="MFC3050887.1"/>
    </source>
</evidence>
<dbReference type="InterPro" id="IPR020845">
    <property type="entry name" value="AMP-binding_CS"/>
</dbReference>
<organism evidence="3 4">
    <name type="scientific">Kordiimonas pumila</name>
    <dbReference type="NCBI Taxonomy" id="2161677"/>
    <lineage>
        <taxon>Bacteria</taxon>
        <taxon>Pseudomonadati</taxon>
        <taxon>Pseudomonadota</taxon>
        <taxon>Alphaproteobacteria</taxon>
        <taxon>Kordiimonadales</taxon>
        <taxon>Kordiimonadaceae</taxon>
        <taxon>Kordiimonas</taxon>
    </lineage>
</organism>
<dbReference type="SUPFAM" id="SSF56801">
    <property type="entry name" value="Acetyl-CoA synthetase-like"/>
    <property type="match status" value="1"/>
</dbReference>
<proteinExistence type="predicted"/>
<reference evidence="4" key="1">
    <citation type="journal article" date="2019" name="Int. J. Syst. Evol. Microbiol.">
        <title>The Global Catalogue of Microorganisms (GCM) 10K type strain sequencing project: providing services to taxonomists for standard genome sequencing and annotation.</title>
        <authorList>
            <consortium name="The Broad Institute Genomics Platform"/>
            <consortium name="The Broad Institute Genome Sequencing Center for Infectious Disease"/>
            <person name="Wu L."/>
            <person name="Ma J."/>
        </authorList>
    </citation>
    <scope>NUCLEOTIDE SEQUENCE [LARGE SCALE GENOMIC DNA]</scope>
    <source>
        <strain evidence="4">KCTC 62164</strain>
    </source>
</reference>